<proteinExistence type="predicted"/>
<protein>
    <submittedName>
        <fullName evidence="2">Uncharacterized protein</fullName>
    </submittedName>
</protein>
<comment type="caution">
    <text evidence="2">The sequence shown here is derived from an EMBL/GenBank/DDBJ whole genome shotgun (WGS) entry which is preliminary data.</text>
</comment>
<sequence length="286" mass="32163">MLKKGCKWLLVIAFLFTLSQPASASEGEKDKTCSSGRIRIELLQWNEVDKIIPRNAIFTVIDIESKKSFQVQRRAGSRHADVQPLTVKDTKIMKSIYDGKWSWKRRAVLISVGNRLITGSMHGMPHGAGALQNDFPGHFCIHFAGSTTHKTRKVDLSHQIMILKAAGKANDYLNSLSSFDLTNAALILIKNQEKTLTRSLIISKIEDKRALFEQLQKIEAIQWKILNETGDTPDSLVSHTSADIKMIVKGHGRINKVVPFTLLRTSPLSPWKINIDPLLQMINQDK</sequence>
<name>A0ABU6MAJ0_9BACI</name>
<dbReference type="EMBL" id="JARMAB010000002">
    <property type="protein sequence ID" value="MED1201668.1"/>
    <property type="molecule type" value="Genomic_DNA"/>
</dbReference>
<evidence type="ECO:0000313" key="2">
    <source>
        <dbReference type="EMBL" id="MED1201668.1"/>
    </source>
</evidence>
<evidence type="ECO:0000256" key="1">
    <source>
        <dbReference type="SAM" id="SignalP"/>
    </source>
</evidence>
<feature type="chain" id="PRO_5046826828" evidence="1">
    <location>
        <begin position="25"/>
        <end position="286"/>
    </location>
</feature>
<keyword evidence="1" id="KW-0732">Signal</keyword>
<dbReference type="RefSeq" id="WP_066263493.1">
    <property type="nucleotide sequence ID" value="NZ_JARMAB010000002.1"/>
</dbReference>
<feature type="signal peptide" evidence="1">
    <location>
        <begin position="1"/>
        <end position="24"/>
    </location>
</feature>
<evidence type="ECO:0000313" key="3">
    <source>
        <dbReference type="Proteomes" id="UP001341444"/>
    </source>
</evidence>
<gene>
    <name evidence="2" type="ORF">P4T90_01025</name>
</gene>
<keyword evidence="3" id="KW-1185">Reference proteome</keyword>
<reference evidence="2 3" key="1">
    <citation type="submission" date="2023-03" db="EMBL/GenBank/DDBJ databases">
        <title>Bacillus Genome Sequencing.</title>
        <authorList>
            <person name="Dunlap C."/>
        </authorList>
    </citation>
    <scope>NUCLEOTIDE SEQUENCE [LARGE SCALE GENOMIC DNA]</scope>
    <source>
        <strain evidence="2 3">B-23453</strain>
    </source>
</reference>
<accession>A0ABU6MAJ0</accession>
<organism evidence="2 3">
    <name type="scientific">Heyndrickxia acidicola</name>
    <dbReference type="NCBI Taxonomy" id="209389"/>
    <lineage>
        <taxon>Bacteria</taxon>
        <taxon>Bacillati</taxon>
        <taxon>Bacillota</taxon>
        <taxon>Bacilli</taxon>
        <taxon>Bacillales</taxon>
        <taxon>Bacillaceae</taxon>
        <taxon>Heyndrickxia</taxon>
    </lineage>
</organism>
<dbReference type="Proteomes" id="UP001341444">
    <property type="component" value="Unassembled WGS sequence"/>
</dbReference>